<comment type="caution">
    <text evidence="1">The sequence shown here is derived from an EMBL/GenBank/DDBJ whole genome shotgun (WGS) entry which is preliminary data.</text>
</comment>
<gene>
    <name evidence="1" type="ORF">L1987_83883</name>
</gene>
<reference evidence="1 2" key="2">
    <citation type="journal article" date="2022" name="Mol. Ecol. Resour.">
        <title>The genomes of chicory, endive, great burdock and yacon provide insights into Asteraceae paleo-polyploidization history and plant inulin production.</title>
        <authorList>
            <person name="Fan W."/>
            <person name="Wang S."/>
            <person name="Wang H."/>
            <person name="Wang A."/>
            <person name="Jiang F."/>
            <person name="Liu H."/>
            <person name="Zhao H."/>
            <person name="Xu D."/>
            <person name="Zhang Y."/>
        </authorList>
    </citation>
    <scope>NUCLEOTIDE SEQUENCE [LARGE SCALE GENOMIC DNA]</scope>
    <source>
        <strain evidence="2">cv. Yunnan</strain>
        <tissue evidence="1">Leaves</tissue>
    </source>
</reference>
<sequence length="147" mass="16877">MKALLCGFDLSVLGFRNQTHTTVYTVPVGTKFYLDPVYFESGILNTEIDVYSYGVVLFELLCGMMVSDERSIGDDKPGPLIYLIRRYYDEGLEELIDPHIRDEIDVRSFNTFKEIACKCLSFNLQGRPTMDMIIQKIEEALEFQASH</sequence>
<evidence type="ECO:0000313" key="1">
    <source>
        <dbReference type="EMBL" id="KAI3683380.1"/>
    </source>
</evidence>
<accession>A0ACB8YED1</accession>
<organism evidence="1 2">
    <name type="scientific">Smallanthus sonchifolius</name>
    <dbReference type="NCBI Taxonomy" id="185202"/>
    <lineage>
        <taxon>Eukaryota</taxon>
        <taxon>Viridiplantae</taxon>
        <taxon>Streptophyta</taxon>
        <taxon>Embryophyta</taxon>
        <taxon>Tracheophyta</taxon>
        <taxon>Spermatophyta</taxon>
        <taxon>Magnoliopsida</taxon>
        <taxon>eudicotyledons</taxon>
        <taxon>Gunneridae</taxon>
        <taxon>Pentapetalae</taxon>
        <taxon>asterids</taxon>
        <taxon>campanulids</taxon>
        <taxon>Asterales</taxon>
        <taxon>Asteraceae</taxon>
        <taxon>Asteroideae</taxon>
        <taxon>Heliantheae alliance</taxon>
        <taxon>Millerieae</taxon>
        <taxon>Smallanthus</taxon>
    </lineage>
</organism>
<protein>
    <submittedName>
        <fullName evidence="1">Uncharacterized protein</fullName>
    </submittedName>
</protein>
<proteinExistence type="predicted"/>
<evidence type="ECO:0000313" key="2">
    <source>
        <dbReference type="Proteomes" id="UP001056120"/>
    </source>
</evidence>
<dbReference type="Proteomes" id="UP001056120">
    <property type="component" value="Linkage Group LG28"/>
</dbReference>
<reference evidence="2" key="1">
    <citation type="journal article" date="2022" name="Mol. Ecol. Resour.">
        <title>The genomes of chicory, endive, great burdock and yacon provide insights into Asteraceae palaeo-polyploidization history and plant inulin production.</title>
        <authorList>
            <person name="Fan W."/>
            <person name="Wang S."/>
            <person name="Wang H."/>
            <person name="Wang A."/>
            <person name="Jiang F."/>
            <person name="Liu H."/>
            <person name="Zhao H."/>
            <person name="Xu D."/>
            <person name="Zhang Y."/>
        </authorList>
    </citation>
    <scope>NUCLEOTIDE SEQUENCE [LARGE SCALE GENOMIC DNA]</scope>
    <source>
        <strain evidence="2">cv. Yunnan</strain>
    </source>
</reference>
<keyword evidence="2" id="KW-1185">Reference proteome</keyword>
<dbReference type="EMBL" id="CM042045">
    <property type="protein sequence ID" value="KAI3683380.1"/>
    <property type="molecule type" value="Genomic_DNA"/>
</dbReference>
<name>A0ACB8YED1_9ASTR</name>